<dbReference type="AlphaFoldDB" id="A0AA51UGS6"/>
<dbReference type="Proteomes" id="UP001183006">
    <property type="component" value="Chromosome"/>
</dbReference>
<evidence type="ECO:0000313" key="2">
    <source>
        <dbReference type="EMBL" id="WMW22933.1"/>
    </source>
</evidence>
<gene>
    <name evidence="2" type="ORF">RE476_03665</name>
</gene>
<dbReference type="RefSeq" id="WP_309309048.1">
    <property type="nucleotide sequence ID" value="NZ_CP133594.1"/>
</dbReference>
<evidence type="ECO:0000259" key="1">
    <source>
        <dbReference type="Pfam" id="PF03724"/>
    </source>
</evidence>
<organism evidence="2 3">
    <name type="scientific">Methanolobus mangrovi</name>
    <dbReference type="NCBI Taxonomy" id="3072977"/>
    <lineage>
        <taxon>Archaea</taxon>
        <taxon>Methanobacteriati</taxon>
        <taxon>Methanobacteriota</taxon>
        <taxon>Stenosarchaea group</taxon>
        <taxon>Methanomicrobia</taxon>
        <taxon>Methanosarcinales</taxon>
        <taxon>Methanosarcinaceae</taxon>
        <taxon>Methanolobus</taxon>
    </lineage>
</organism>
<dbReference type="InterPro" id="IPR005184">
    <property type="entry name" value="DUF306_Meta_HslJ"/>
</dbReference>
<dbReference type="KEGG" id="mmav:RE476_03665"/>
<keyword evidence="3" id="KW-1185">Reference proteome</keyword>
<evidence type="ECO:0000313" key="3">
    <source>
        <dbReference type="Proteomes" id="UP001183006"/>
    </source>
</evidence>
<dbReference type="EMBL" id="CP133594">
    <property type="protein sequence ID" value="WMW22933.1"/>
    <property type="molecule type" value="Genomic_DNA"/>
</dbReference>
<proteinExistence type="predicted"/>
<dbReference type="InterPro" id="IPR038670">
    <property type="entry name" value="HslJ-like_sf"/>
</dbReference>
<dbReference type="Gene3D" id="2.40.128.270">
    <property type="match status" value="1"/>
</dbReference>
<protein>
    <submittedName>
        <fullName evidence="2">META domain-containing protein</fullName>
    </submittedName>
</protein>
<feature type="domain" description="DUF306" evidence="1">
    <location>
        <begin position="12"/>
        <end position="96"/>
    </location>
</feature>
<accession>A0AA51UGS6</accession>
<dbReference type="GeneID" id="84229208"/>
<dbReference type="Pfam" id="PF03724">
    <property type="entry name" value="META"/>
    <property type="match status" value="1"/>
</dbReference>
<sequence length="105" mass="11346">MLIKTEPASRSVVPDSKSYTIVFNSDETSPIKADCNVGNGSYTLERSNLILSSGPMTLAYCATDSLDTQYLSLLSNVTTVSIDNGKLVLGIGENGYKMLFVKRNT</sequence>
<reference evidence="2" key="1">
    <citation type="submission" date="2023-08" db="EMBL/GenBank/DDBJ databases">
        <title>Methanolobus mangrovi sp. nov. and Methanolobus sediminis sp. nov, two novel methylotrophic methanogens isolated from mangrove sediments in China.</title>
        <authorList>
            <person name="Zhou J."/>
        </authorList>
    </citation>
    <scope>NUCLEOTIDE SEQUENCE</scope>
    <source>
        <strain evidence="2">FTZ2</strain>
    </source>
</reference>
<name>A0AA51UGS6_9EURY</name>